<sequence>MYSPISFFLILIAHCVCSIPCPQCQMYRYLKNEPTVFDYGRNSLNHQPIAQQFSSFGNPKPLNFDPSAFGSAIGKTIAEQIQQAAHEKRPAVKFHSHFKKIFVFGWYLSFIFPLDRVFIVFSFSIATTNFSIFFSLSYLIPTNSANILEPSFNPFVVSDTTTRGSSDYSTNNEANSKLSSLSDSEFAEANRIQFISWIIAAAITKSNRI</sequence>
<keyword evidence="1" id="KW-0732">Signal</keyword>
<feature type="signal peptide" evidence="1">
    <location>
        <begin position="1"/>
        <end position="18"/>
    </location>
</feature>
<keyword evidence="3" id="KW-1185">Reference proteome</keyword>
<comment type="caution">
    <text evidence="2">The sequence shown here is derived from an EMBL/GenBank/DDBJ whole genome shotgun (WGS) entry which is preliminary data.</text>
</comment>
<evidence type="ECO:0000313" key="3">
    <source>
        <dbReference type="Proteomes" id="UP000494206"/>
    </source>
</evidence>
<reference evidence="2 3" key="1">
    <citation type="submission" date="2020-04" db="EMBL/GenBank/DDBJ databases">
        <authorList>
            <person name="Laetsch R D."/>
            <person name="Stevens L."/>
            <person name="Kumar S."/>
            <person name="Blaxter L. M."/>
        </authorList>
    </citation>
    <scope>NUCLEOTIDE SEQUENCE [LARGE SCALE GENOMIC DNA]</scope>
</reference>
<dbReference type="Proteomes" id="UP000494206">
    <property type="component" value="Unassembled WGS sequence"/>
</dbReference>
<accession>A0A8S1F5N3</accession>
<gene>
    <name evidence="2" type="ORF">CBOVIS_LOCUS9647</name>
</gene>
<dbReference type="EMBL" id="CADEPM010000006">
    <property type="protein sequence ID" value="CAB3407774.1"/>
    <property type="molecule type" value="Genomic_DNA"/>
</dbReference>
<dbReference type="AlphaFoldDB" id="A0A8S1F5N3"/>
<proteinExistence type="predicted"/>
<name>A0A8S1F5N3_9PELO</name>
<evidence type="ECO:0000256" key="1">
    <source>
        <dbReference type="SAM" id="SignalP"/>
    </source>
</evidence>
<feature type="chain" id="PRO_5035729973" evidence="1">
    <location>
        <begin position="19"/>
        <end position="209"/>
    </location>
</feature>
<organism evidence="2 3">
    <name type="scientific">Caenorhabditis bovis</name>
    <dbReference type="NCBI Taxonomy" id="2654633"/>
    <lineage>
        <taxon>Eukaryota</taxon>
        <taxon>Metazoa</taxon>
        <taxon>Ecdysozoa</taxon>
        <taxon>Nematoda</taxon>
        <taxon>Chromadorea</taxon>
        <taxon>Rhabditida</taxon>
        <taxon>Rhabditina</taxon>
        <taxon>Rhabditomorpha</taxon>
        <taxon>Rhabditoidea</taxon>
        <taxon>Rhabditidae</taxon>
        <taxon>Peloderinae</taxon>
        <taxon>Caenorhabditis</taxon>
    </lineage>
</organism>
<evidence type="ECO:0000313" key="2">
    <source>
        <dbReference type="EMBL" id="CAB3407774.1"/>
    </source>
</evidence>
<protein>
    <submittedName>
        <fullName evidence="2">Uncharacterized protein</fullName>
    </submittedName>
</protein>